<dbReference type="Gene3D" id="2.60.120.10">
    <property type="entry name" value="Jelly Rolls"/>
    <property type="match status" value="1"/>
</dbReference>
<dbReference type="AlphaFoldDB" id="A0A849KW01"/>
<dbReference type="InterPro" id="IPR014710">
    <property type="entry name" value="RmlC-like_jellyroll"/>
</dbReference>
<dbReference type="Proteomes" id="UP000574931">
    <property type="component" value="Unassembled WGS sequence"/>
</dbReference>
<evidence type="ECO:0000313" key="2">
    <source>
        <dbReference type="EMBL" id="NNU62418.1"/>
    </source>
</evidence>
<dbReference type="CDD" id="cd02227">
    <property type="entry name" value="cupin_TM1112-like"/>
    <property type="match status" value="1"/>
</dbReference>
<comment type="caution">
    <text evidence="2">The sequence shown here is derived from an EMBL/GenBank/DDBJ whole genome shotgun (WGS) entry which is preliminary data.</text>
</comment>
<gene>
    <name evidence="2" type="ORF">HKX02_19475</name>
</gene>
<reference evidence="2 3" key="1">
    <citation type="submission" date="2020-05" db="EMBL/GenBank/DDBJ databases">
        <title>Draft Genome Sequence of Ochrobactrum soli Isolated from Stable Fly Gut.</title>
        <authorList>
            <person name="Pileggi M.T."/>
            <person name="Vazhakkala L.J."/>
            <person name="Wong C.N."/>
        </authorList>
    </citation>
    <scope>NUCLEOTIDE SEQUENCE [LARGE SCALE GENOMIC DNA]</scope>
    <source>
        <strain evidence="2 3">MTP-C0764</strain>
    </source>
</reference>
<accession>A0A849KW01</accession>
<dbReference type="EMBL" id="JABFCY010000013">
    <property type="protein sequence ID" value="NNU62418.1"/>
    <property type="molecule type" value="Genomic_DNA"/>
</dbReference>
<proteinExistence type="predicted"/>
<dbReference type="Pfam" id="PF05899">
    <property type="entry name" value="Cupin_3"/>
    <property type="match status" value="1"/>
</dbReference>
<dbReference type="InterPro" id="IPR011051">
    <property type="entry name" value="RmlC_Cupin_sf"/>
</dbReference>
<evidence type="ECO:0000313" key="3">
    <source>
        <dbReference type="Proteomes" id="UP000574931"/>
    </source>
</evidence>
<dbReference type="PANTHER" id="PTHR40943">
    <property type="entry name" value="CYTOPLASMIC PROTEIN-RELATED"/>
    <property type="match status" value="1"/>
</dbReference>
<keyword evidence="3" id="KW-1185">Reference proteome</keyword>
<dbReference type="SUPFAM" id="SSF51182">
    <property type="entry name" value="RmlC-like cupins"/>
    <property type="match status" value="1"/>
</dbReference>
<protein>
    <submittedName>
        <fullName evidence="2">DUF861 domain-containing protein</fullName>
    </submittedName>
</protein>
<dbReference type="PANTHER" id="PTHR40943:SF1">
    <property type="entry name" value="CYTOPLASMIC PROTEIN"/>
    <property type="match status" value="1"/>
</dbReference>
<name>A0A849KW01_9HYPH</name>
<dbReference type="RefSeq" id="WP_171318858.1">
    <property type="nucleotide sequence ID" value="NZ_JABFCY010000013.1"/>
</dbReference>
<evidence type="ECO:0000259" key="1">
    <source>
        <dbReference type="Pfam" id="PF05899"/>
    </source>
</evidence>
<organism evidence="2 3">
    <name type="scientific">Ochrobactrum soli</name>
    <dbReference type="NCBI Taxonomy" id="2448455"/>
    <lineage>
        <taxon>Bacteria</taxon>
        <taxon>Pseudomonadati</taxon>
        <taxon>Pseudomonadota</taxon>
        <taxon>Alphaproteobacteria</taxon>
        <taxon>Hyphomicrobiales</taxon>
        <taxon>Brucellaceae</taxon>
        <taxon>Brucella/Ochrobactrum group</taxon>
        <taxon>Ochrobactrum</taxon>
    </lineage>
</organism>
<sequence length="169" mass="18999">MAWKFMLATAVMAVARTMPNVFKPNIFSTPAKPALIADNAFDMELKSAPINPEWILAGSPKARSCEQSASSDRAAFTAIWDCTAGEFRWYFGWDETVYILEGEVHVTDADGKHRTLKAGDVGYFRGGTWATWKIDRYLKKVAFMRRTLPAPASTIYRISDALRNRVARL</sequence>
<dbReference type="InterPro" id="IPR008579">
    <property type="entry name" value="UGlyAH_Cupin_dom"/>
</dbReference>
<feature type="domain" description="(S)-ureidoglycine aminohydrolase cupin" evidence="1">
    <location>
        <begin position="73"/>
        <end position="141"/>
    </location>
</feature>